<dbReference type="GO" id="GO:0008312">
    <property type="term" value="F:7S RNA binding"/>
    <property type="evidence" value="ECO:0007669"/>
    <property type="project" value="InterPro"/>
</dbReference>
<evidence type="ECO:0000256" key="6">
    <source>
        <dbReference type="ARBA" id="ARBA00022884"/>
    </source>
</evidence>
<evidence type="ECO:0000256" key="8">
    <source>
        <dbReference type="ARBA" id="ARBA00023135"/>
    </source>
</evidence>
<keyword evidence="8" id="KW-0733">Signal recognition particle</keyword>
<evidence type="ECO:0000256" key="11">
    <source>
        <dbReference type="ARBA" id="ARBA00048157"/>
    </source>
</evidence>
<dbReference type="PANTHER" id="PTHR11564">
    <property type="entry name" value="SIGNAL RECOGNITION PARTICLE 54K PROTEIN SRP54"/>
    <property type="match status" value="1"/>
</dbReference>
<evidence type="ECO:0000256" key="4">
    <source>
        <dbReference type="ARBA" id="ARBA00022741"/>
    </source>
</evidence>
<gene>
    <name evidence="13" type="ORF">AKO1_007428</name>
</gene>
<dbReference type="InterPro" id="IPR036891">
    <property type="entry name" value="Signal_recog_part_SRP54_M_sf"/>
</dbReference>
<dbReference type="SUPFAM" id="SSF52540">
    <property type="entry name" value="P-loop containing nucleoside triphosphate hydrolases"/>
    <property type="match status" value="1"/>
</dbReference>
<comment type="caution">
    <text evidence="13">The sequence shown here is derived from an EMBL/GenBank/DDBJ whole genome shotgun (WGS) entry which is preliminary data.</text>
</comment>
<dbReference type="Gene3D" id="1.20.120.140">
    <property type="entry name" value="Signal recognition particle SRP54, nucleotide-binding domain"/>
    <property type="match status" value="1"/>
</dbReference>
<reference evidence="13 14" key="1">
    <citation type="submission" date="2024-03" db="EMBL/GenBank/DDBJ databases">
        <title>The Acrasis kona genome and developmental transcriptomes reveal deep origins of eukaryotic multicellular pathways.</title>
        <authorList>
            <person name="Sheikh S."/>
            <person name="Fu C.-J."/>
            <person name="Brown M.W."/>
            <person name="Baldauf S.L."/>
        </authorList>
    </citation>
    <scope>NUCLEOTIDE SEQUENCE [LARGE SCALE GENOMIC DNA]</scope>
    <source>
        <strain evidence="13 14">ATCC MYA-3509</strain>
    </source>
</reference>
<dbReference type="GO" id="GO:0005525">
    <property type="term" value="F:GTP binding"/>
    <property type="evidence" value="ECO:0007669"/>
    <property type="project" value="UniProtKB-KW"/>
</dbReference>
<organism evidence="13 14">
    <name type="scientific">Acrasis kona</name>
    <dbReference type="NCBI Taxonomy" id="1008807"/>
    <lineage>
        <taxon>Eukaryota</taxon>
        <taxon>Discoba</taxon>
        <taxon>Heterolobosea</taxon>
        <taxon>Tetramitia</taxon>
        <taxon>Eutetramitia</taxon>
        <taxon>Acrasidae</taxon>
        <taxon>Acrasis</taxon>
    </lineage>
</organism>
<dbReference type="SMART" id="SM00382">
    <property type="entry name" value="AAA"/>
    <property type="match status" value="1"/>
</dbReference>
<dbReference type="InterPro" id="IPR027417">
    <property type="entry name" value="P-loop_NTPase"/>
</dbReference>
<dbReference type="AlphaFoldDB" id="A0AAW2YSS1"/>
<keyword evidence="4" id="KW-0547">Nucleotide-binding</keyword>
<keyword evidence="6" id="KW-0694">RNA-binding</keyword>
<dbReference type="PROSITE" id="PS00300">
    <property type="entry name" value="SRP54"/>
    <property type="match status" value="1"/>
</dbReference>
<dbReference type="InterPro" id="IPR042101">
    <property type="entry name" value="SRP54_N_sf"/>
</dbReference>
<dbReference type="EMBL" id="JAOPGA020000603">
    <property type="protein sequence ID" value="KAL0479835.1"/>
    <property type="molecule type" value="Genomic_DNA"/>
</dbReference>
<evidence type="ECO:0000313" key="14">
    <source>
        <dbReference type="Proteomes" id="UP001431209"/>
    </source>
</evidence>
<dbReference type="InterPro" id="IPR003593">
    <property type="entry name" value="AAA+_ATPase"/>
</dbReference>
<evidence type="ECO:0000256" key="9">
    <source>
        <dbReference type="ARBA" id="ARBA00023274"/>
    </source>
</evidence>
<name>A0AAW2YSS1_9EUKA</name>
<evidence type="ECO:0000256" key="1">
    <source>
        <dbReference type="ARBA" id="ARBA00004496"/>
    </source>
</evidence>
<keyword evidence="5" id="KW-0378">Hydrolase</keyword>
<evidence type="ECO:0000256" key="7">
    <source>
        <dbReference type="ARBA" id="ARBA00023134"/>
    </source>
</evidence>
<comment type="similarity">
    <text evidence="2">Belongs to the GTP-binding SRP family. SRP54 subfamily.</text>
</comment>
<dbReference type="SMART" id="SM00962">
    <property type="entry name" value="SRP54"/>
    <property type="match status" value="1"/>
</dbReference>
<keyword evidence="14" id="KW-1185">Reference proteome</keyword>
<evidence type="ECO:0000259" key="12">
    <source>
        <dbReference type="PROSITE" id="PS00300"/>
    </source>
</evidence>
<dbReference type="PANTHER" id="PTHR11564:SF5">
    <property type="entry name" value="SIGNAL RECOGNITION PARTICLE SUBUNIT SRP54"/>
    <property type="match status" value="1"/>
</dbReference>
<dbReference type="Pfam" id="PF00448">
    <property type="entry name" value="SRP54"/>
    <property type="match status" value="1"/>
</dbReference>
<dbReference type="Gene3D" id="1.10.260.30">
    <property type="entry name" value="Signal recognition particle, SRP54 subunit, M-domain"/>
    <property type="match status" value="1"/>
</dbReference>
<dbReference type="SUPFAM" id="SSF47446">
    <property type="entry name" value="Signal peptide-binding domain"/>
    <property type="match status" value="1"/>
</dbReference>
<evidence type="ECO:0000256" key="3">
    <source>
        <dbReference type="ARBA" id="ARBA00022490"/>
    </source>
</evidence>
<dbReference type="InterPro" id="IPR022941">
    <property type="entry name" value="SRP54"/>
</dbReference>
<evidence type="ECO:0000256" key="5">
    <source>
        <dbReference type="ARBA" id="ARBA00022801"/>
    </source>
</evidence>
<evidence type="ECO:0000256" key="2">
    <source>
        <dbReference type="ARBA" id="ARBA00005450"/>
    </source>
</evidence>
<dbReference type="CDD" id="cd18539">
    <property type="entry name" value="SRP_G"/>
    <property type="match status" value="1"/>
</dbReference>
<evidence type="ECO:0000256" key="10">
    <source>
        <dbReference type="ARBA" id="ARBA00035672"/>
    </source>
</evidence>
<dbReference type="GO" id="GO:0006614">
    <property type="term" value="P:SRP-dependent cotranslational protein targeting to membrane"/>
    <property type="evidence" value="ECO:0007669"/>
    <property type="project" value="InterPro"/>
</dbReference>
<keyword evidence="3" id="KW-0963">Cytoplasm</keyword>
<dbReference type="Pfam" id="PF02978">
    <property type="entry name" value="SRP_SPB"/>
    <property type="match status" value="1"/>
</dbReference>
<dbReference type="InterPro" id="IPR000897">
    <property type="entry name" value="SRP54_GTPase_dom"/>
</dbReference>
<dbReference type="GO" id="GO:0005786">
    <property type="term" value="C:signal recognition particle, endoplasmic reticulum targeting"/>
    <property type="evidence" value="ECO:0007669"/>
    <property type="project" value="UniProtKB-KW"/>
</dbReference>
<dbReference type="Gene3D" id="3.40.50.300">
    <property type="entry name" value="P-loop containing nucleotide triphosphate hydrolases"/>
    <property type="match status" value="1"/>
</dbReference>
<dbReference type="EC" id="3.6.5.4" evidence="10"/>
<dbReference type="GO" id="GO:0003924">
    <property type="term" value="F:GTPase activity"/>
    <property type="evidence" value="ECO:0007669"/>
    <property type="project" value="InterPro"/>
</dbReference>
<keyword evidence="7" id="KW-0342">GTP-binding</keyword>
<evidence type="ECO:0000313" key="13">
    <source>
        <dbReference type="EMBL" id="KAL0479835.1"/>
    </source>
</evidence>
<sequence length="545" mass="60432">MLGIRLLGGACSSSRISRTVLKSTILFGGKRLASFNPFASQDPFSKQSKPSASTGMFSMVSNKIKDAFSELTAKKTLTEEDVKSALDQVRVAMLNADIPVDIVDEIIKEASDKSVGERIVGRKQKLPEAATVFRIVQNKLVQILGVQEGLQFMKQNYSTQNNRHPPYRILMAGIQGSGKTTTSAKLALNLKNRNFKVLLTSLDVHRPAAQQQLEKLAKQISVDSVEIVPGQTPMQITERTLKEAKEGNYDIIIFDTAGRLQVDQELMNELGEVSDMIRPDETLLCADAMLGNEAVGIAKAFNDKLTLSGIVLTRMDGDVRGGAAISMRYNTGVPIKYLGSGERLEDLDSFIPEGVASKLLGESDIASLAQKAEEVSKMSPDEEKQMLERFKSGKFTFDDYMEKLETFKSMGSVKNIAEKFGVGSGEESVDTYMEYYQQCIDDYGNLLLNLTPDERSGSTTYMAYKLDSSKRLKLANKSGVRVELVNKMLKSYEQVKKSSLDIARATQAVKDLNMELNMDTVAKQMRSQASDMQKPKVKFQRNYIR</sequence>
<dbReference type="InterPro" id="IPR013822">
    <property type="entry name" value="Signal_recog_particl_SRP54_hlx"/>
</dbReference>
<keyword evidence="9" id="KW-0687">Ribonucleoprotein</keyword>
<protein>
    <recommendedName>
        <fullName evidence="10">signal-recognition-particle GTPase</fullName>
        <ecNumber evidence="10">3.6.5.4</ecNumber>
    </recommendedName>
</protein>
<dbReference type="Pfam" id="PF02881">
    <property type="entry name" value="SRP54_N"/>
    <property type="match status" value="1"/>
</dbReference>
<comment type="subcellular location">
    <subcellularLocation>
        <location evidence="1">Cytoplasm</location>
    </subcellularLocation>
</comment>
<proteinExistence type="inferred from homology"/>
<feature type="domain" description="SRP54-type proteins GTP-binding" evidence="12">
    <location>
        <begin position="334"/>
        <end position="347"/>
    </location>
</feature>
<dbReference type="InterPro" id="IPR004125">
    <property type="entry name" value="Signal_recog_particle_SRP54_M"/>
</dbReference>
<dbReference type="Proteomes" id="UP001431209">
    <property type="component" value="Unassembled WGS sequence"/>
</dbReference>
<dbReference type="SMART" id="SM00963">
    <property type="entry name" value="SRP54_N"/>
    <property type="match status" value="1"/>
</dbReference>
<comment type="catalytic activity">
    <reaction evidence="11">
        <text>GTP + H2O = GDP + phosphate + H(+)</text>
        <dbReference type="Rhea" id="RHEA:19669"/>
        <dbReference type="ChEBI" id="CHEBI:15377"/>
        <dbReference type="ChEBI" id="CHEBI:15378"/>
        <dbReference type="ChEBI" id="CHEBI:37565"/>
        <dbReference type="ChEBI" id="CHEBI:43474"/>
        <dbReference type="ChEBI" id="CHEBI:58189"/>
        <dbReference type="EC" id="3.6.5.4"/>
    </reaction>
    <physiologicalReaction direction="left-to-right" evidence="11">
        <dbReference type="Rhea" id="RHEA:19670"/>
    </physiologicalReaction>
</comment>
<dbReference type="InterPro" id="IPR036225">
    <property type="entry name" value="SRP/SRP_N"/>
</dbReference>
<accession>A0AAW2YSS1</accession>
<dbReference type="SUPFAM" id="SSF47364">
    <property type="entry name" value="Domain of the SRP/SRP receptor G-proteins"/>
    <property type="match status" value="1"/>
</dbReference>